<keyword evidence="2" id="KW-1185">Reference proteome</keyword>
<sequence length="36" mass="4125">MYKDHPIKCSSCGKVFTSKEDETVCNECSKELENIK</sequence>
<dbReference type="KEGG" id="taa:NMY3_01072"/>
<proteinExistence type="predicted"/>
<dbReference type="AlphaFoldDB" id="A0A654LWA1"/>
<evidence type="ECO:0000313" key="1">
    <source>
        <dbReference type="EMBL" id="ALI35277.1"/>
    </source>
</evidence>
<reference evidence="2" key="1">
    <citation type="submission" date="2015-10" db="EMBL/GenBank/DDBJ databases">
        <title>Niche specialization of a soil ammonia-oxidizing archaeon, Candidatus Nitrosocosmicus oleophilus.</title>
        <authorList>
            <person name="Jung M.-Y."/>
            <person name="Rhee S.-K."/>
        </authorList>
    </citation>
    <scope>NUCLEOTIDE SEQUENCE [LARGE SCALE GENOMIC DNA]</scope>
    <source>
        <strain evidence="2">MY3</strain>
    </source>
</reference>
<organism evidence="1 2">
    <name type="scientific">Candidatus Nitrosocosmicus oleophilus</name>
    <dbReference type="NCBI Taxonomy" id="1353260"/>
    <lineage>
        <taxon>Archaea</taxon>
        <taxon>Nitrososphaerota</taxon>
        <taxon>Nitrososphaeria</taxon>
        <taxon>Nitrososphaerales</taxon>
        <taxon>Nitrososphaeraceae</taxon>
        <taxon>Candidatus Nitrosocosmicus</taxon>
    </lineage>
</organism>
<dbReference type="EMBL" id="CP012850">
    <property type="protein sequence ID" value="ALI35277.1"/>
    <property type="molecule type" value="Genomic_DNA"/>
</dbReference>
<protein>
    <submittedName>
        <fullName evidence="1">Uncharacterized protein</fullName>
    </submittedName>
</protein>
<dbReference type="Proteomes" id="UP000058925">
    <property type="component" value="Chromosome"/>
</dbReference>
<name>A0A654LWA1_9ARCH</name>
<accession>A0A654LWA1</accession>
<gene>
    <name evidence="1" type="ORF">NMY3_01072</name>
</gene>
<evidence type="ECO:0000313" key="2">
    <source>
        <dbReference type="Proteomes" id="UP000058925"/>
    </source>
</evidence>